<dbReference type="Proteomes" id="UP000636479">
    <property type="component" value="Unassembled WGS sequence"/>
</dbReference>
<feature type="domain" description="SWIM-type" evidence="2">
    <location>
        <begin position="68"/>
        <end position="111"/>
    </location>
</feature>
<dbReference type="PROSITE" id="PS50966">
    <property type="entry name" value="ZF_SWIM"/>
    <property type="match status" value="1"/>
</dbReference>
<keyword evidence="1" id="KW-0479">Metal-binding</keyword>
<evidence type="ECO:0000259" key="2">
    <source>
        <dbReference type="PROSITE" id="PS50966"/>
    </source>
</evidence>
<dbReference type="InterPro" id="IPR007527">
    <property type="entry name" value="Znf_SWIM"/>
</dbReference>
<dbReference type="OrthoDB" id="337581at2759"/>
<gene>
    <name evidence="3" type="ORF">MIND_00054100</name>
</gene>
<dbReference type="GO" id="GO:0008270">
    <property type="term" value="F:zinc ion binding"/>
    <property type="evidence" value="ECO:0007669"/>
    <property type="project" value="UniProtKB-KW"/>
</dbReference>
<dbReference type="GeneID" id="59340023"/>
<keyword evidence="4" id="KW-1185">Reference proteome</keyword>
<evidence type="ECO:0000313" key="3">
    <source>
        <dbReference type="EMBL" id="KAF7315394.1"/>
    </source>
</evidence>
<keyword evidence="1" id="KW-0863">Zinc-finger</keyword>
<dbReference type="PANTHER" id="PTHR28498:SF1">
    <property type="entry name" value="ZINC FINGER SWIM DOMAIN-CONTAINING PROTEIN 7"/>
    <property type="match status" value="1"/>
</dbReference>
<protein>
    <submittedName>
        <fullName evidence="3">SWIM-type domain-containing protein</fullName>
    </submittedName>
</protein>
<dbReference type="EMBL" id="JACAZF010000001">
    <property type="protein sequence ID" value="KAF7315394.1"/>
    <property type="molecule type" value="Genomic_DNA"/>
</dbReference>
<proteinExistence type="predicted"/>
<keyword evidence="1" id="KW-0862">Zinc</keyword>
<sequence length="132" mass="14560">MNVLSSYAHAASIVTPESLTENTLASLEQIFTRPLVLAAFDLIDRSNVLEYSSPGGHYYQVFGSTASYQVFLDLPSPTPAYCTCPAFSYLLLSPESTLMCKHILAALFGRKLGRIIQRQLNPEELATTLLQE</sequence>
<comment type="caution">
    <text evidence="3">The sequence shown here is derived from an EMBL/GenBank/DDBJ whole genome shotgun (WGS) entry which is preliminary data.</text>
</comment>
<dbReference type="GO" id="GO:0000724">
    <property type="term" value="P:double-strand break repair via homologous recombination"/>
    <property type="evidence" value="ECO:0007669"/>
    <property type="project" value="TreeGrafter"/>
</dbReference>
<name>A0A8H6TDP8_9AGAR</name>
<dbReference type="RefSeq" id="XP_037225417.1">
    <property type="nucleotide sequence ID" value="XM_037357507.1"/>
</dbReference>
<evidence type="ECO:0000256" key="1">
    <source>
        <dbReference type="PROSITE-ProRule" id="PRU00325"/>
    </source>
</evidence>
<organism evidence="3 4">
    <name type="scientific">Mycena indigotica</name>
    <dbReference type="NCBI Taxonomy" id="2126181"/>
    <lineage>
        <taxon>Eukaryota</taxon>
        <taxon>Fungi</taxon>
        <taxon>Dikarya</taxon>
        <taxon>Basidiomycota</taxon>
        <taxon>Agaricomycotina</taxon>
        <taxon>Agaricomycetes</taxon>
        <taxon>Agaricomycetidae</taxon>
        <taxon>Agaricales</taxon>
        <taxon>Marasmiineae</taxon>
        <taxon>Mycenaceae</taxon>
        <taxon>Mycena</taxon>
    </lineage>
</organism>
<accession>A0A8H6TDP8</accession>
<dbReference type="Pfam" id="PF04434">
    <property type="entry name" value="SWIM"/>
    <property type="match status" value="1"/>
</dbReference>
<reference evidence="3" key="1">
    <citation type="submission" date="2020-05" db="EMBL/GenBank/DDBJ databases">
        <title>Mycena genomes resolve the evolution of fungal bioluminescence.</title>
        <authorList>
            <person name="Tsai I.J."/>
        </authorList>
    </citation>
    <scope>NUCLEOTIDE SEQUENCE</scope>
    <source>
        <strain evidence="3">171206Taipei</strain>
    </source>
</reference>
<dbReference type="GO" id="GO:0097196">
    <property type="term" value="C:Shu complex"/>
    <property type="evidence" value="ECO:0007669"/>
    <property type="project" value="TreeGrafter"/>
</dbReference>
<dbReference type="PANTHER" id="PTHR28498">
    <property type="entry name" value="ZINC FINGER SWIM DOMAIN-CONTAINING PROTEIN 7"/>
    <property type="match status" value="1"/>
</dbReference>
<evidence type="ECO:0000313" key="4">
    <source>
        <dbReference type="Proteomes" id="UP000636479"/>
    </source>
</evidence>
<dbReference type="AlphaFoldDB" id="A0A8H6TDP8"/>